<keyword evidence="1" id="KW-0472">Membrane</keyword>
<keyword evidence="1" id="KW-0812">Transmembrane</keyword>
<organism evidence="2 3">
    <name type="scientific">Rhodanobacter terrae</name>
    <dbReference type="NCBI Taxonomy" id="418647"/>
    <lineage>
        <taxon>Bacteria</taxon>
        <taxon>Pseudomonadati</taxon>
        <taxon>Pseudomonadota</taxon>
        <taxon>Gammaproteobacteria</taxon>
        <taxon>Lysobacterales</taxon>
        <taxon>Rhodanobacteraceae</taxon>
        <taxon>Rhodanobacter</taxon>
    </lineage>
</organism>
<feature type="transmembrane region" description="Helical" evidence="1">
    <location>
        <begin position="31"/>
        <end position="52"/>
    </location>
</feature>
<evidence type="ECO:0000313" key="2">
    <source>
        <dbReference type="EMBL" id="MFC5581833.1"/>
    </source>
</evidence>
<comment type="caution">
    <text evidence="2">The sequence shown here is derived from an EMBL/GenBank/DDBJ whole genome shotgun (WGS) entry which is preliminary data.</text>
</comment>
<evidence type="ECO:0008006" key="4">
    <source>
        <dbReference type="Google" id="ProtNLM"/>
    </source>
</evidence>
<sequence>MKTFLQFVLFMVIAAVVILMAIVLGELGAWYFAWLVGTGMIVLVTAAGGALLDAQDEHAAHESGIGRVDA</sequence>
<gene>
    <name evidence="2" type="ORF">ACFPPB_11990</name>
</gene>
<feature type="transmembrane region" description="Helical" evidence="1">
    <location>
        <begin position="7"/>
        <end position="25"/>
    </location>
</feature>
<evidence type="ECO:0000313" key="3">
    <source>
        <dbReference type="Proteomes" id="UP001596111"/>
    </source>
</evidence>
<name>A0ABW0SZ16_9GAMM</name>
<protein>
    <recommendedName>
        <fullName evidence="4">Cyd operon protein YbgT</fullName>
    </recommendedName>
</protein>
<dbReference type="EMBL" id="JBHSNG010000011">
    <property type="protein sequence ID" value="MFC5581833.1"/>
    <property type="molecule type" value="Genomic_DNA"/>
</dbReference>
<dbReference type="Proteomes" id="UP001596111">
    <property type="component" value="Unassembled WGS sequence"/>
</dbReference>
<keyword evidence="1" id="KW-1133">Transmembrane helix</keyword>
<reference evidence="3" key="1">
    <citation type="journal article" date="2019" name="Int. J. Syst. Evol. Microbiol.">
        <title>The Global Catalogue of Microorganisms (GCM) 10K type strain sequencing project: providing services to taxonomists for standard genome sequencing and annotation.</title>
        <authorList>
            <consortium name="The Broad Institute Genomics Platform"/>
            <consortium name="The Broad Institute Genome Sequencing Center for Infectious Disease"/>
            <person name="Wu L."/>
            <person name="Ma J."/>
        </authorList>
    </citation>
    <scope>NUCLEOTIDE SEQUENCE [LARGE SCALE GENOMIC DNA]</scope>
    <source>
        <strain evidence="3">CGMCC 1.13587</strain>
    </source>
</reference>
<evidence type="ECO:0000256" key="1">
    <source>
        <dbReference type="SAM" id="Phobius"/>
    </source>
</evidence>
<proteinExistence type="predicted"/>
<dbReference type="RefSeq" id="WP_377327343.1">
    <property type="nucleotide sequence ID" value="NZ_JBHSNG010000011.1"/>
</dbReference>
<accession>A0ABW0SZ16</accession>
<keyword evidence="3" id="KW-1185">Reference proteome</keyword>